<name>G8XDZ1_STREN</name>
<dbReference type="InterPro" id="IPR001845">
    <property type="entry name" value="HTH_ArsR_DNA-bd_dom"/>
</dbReference>
<proteinExistence type="predicted"/>
<accession>G8XDZ1</accession>
<dbReference type="GO" id="GO:0003700">
    <property type="term" value="F:DNA-binding transcription factor activity"/>
    <property type="evidence" value="ECO:0007669"/>
    <property type="project" value="InterPro"/>
</dbReference>
<dbReference type="Pfam" id="PF12840">
    <property type="entry name" value="HTH_20"/>
    <property type="match status" value="1"/>
</dbReference>
<evidence type="ECO:0000313" key="4">
    <source>
        <dbReference type="Proteomes" id="UP000007842"/>
    </source>
</evidence>
<dbReference type="AlphaFoldDB" id="G8XDZ1"/>
<reference evidence="4" key="1">
    <citation type="submission" date="2011-12" db="EMBL/GenBank/DDBJ databases">
        <title>Complete genome sequence of Streptomyces cattleya strain DSM 46488.</title>
        <authorList>
            <person name="Ou H.-Y."/>
            <person name="Li P."/>
            <person name="Zhao C."/>
            <person name="O'Hagan D."/>
            <person name="Deng Z."/>
        </authorList>
    </citation>
    <scope>NUCLEOTIDE SEQUENCE [LARGE SCALE GENOMIC DNA]</scope>
    <source>
        <strain evidence="4">ATCC 35852 / DSM 46488 / JCM 4925 / NBRC 14057 / NRRL 8057</strain>
        <plasmid evidence="4">Plasmid pSCATT</plasmid>
    </source>
</reference>
<evidence type="ECO:0000313" key="3">
    <source>
        <dbReference type="EMBL" id="AEW99226.1"/>
    </source>
</evidence>
<geneLocation type="plasmid" evidence="3 4">
    <name>pSCATT</name>
</geneLocation>
<organism evidence="3 4">
    <name type="scientific">Streptantibioticus cattleyicolor (strain ATCC 35852 / DSM 46488 / JCM 4925 / NBRC 14057 / NRRL 8057)</name>
    <name type="common">Streptomyces cattleya</name>
    <dbReference type="NCBI Taxonomy" id="1003195"/>
    <lineage>
        <taxon>Bacteria</taxon>
        <taxon>Bacillati</taxon>
        <taxon>Actinomycetota</taxon>
        <taxon>Actinomycetes</taxon>
        <taxon>Kitasatosporales</taxon>
        <taxon>Streptomycetaceae</taxon>
        <taxon>Streptantibioticus</taxon>
    </lineage>
</organism>
<dbReference type="InterPro" id="IPR011991">
    <property type="entry name" value="ArsR-like_HTH"/>
</dbReference>
<dbReference type="PATRIC" id="fig|1003195.29.peg.6830"/>
<dbReference type="EMBL" id="CP003229">
    <property type="protein sequence ID" value="AEW99226.1"/>
    <property type="molecule type" value="Genomic_DNA"/>
</dbReference>
<dbReference type="Gene3D" id="1.10.10.10">
    <property type="entry name" value="Winged helix-like DNA-binding domain superfamily/Winged helix DNA-binding domain"/>
    <property type="match status" value="1"/>
</dbReference>
<dbReference type="InterPro" id="IPR036388">
    <property type="entry name" value="WH-like_DNA-bd_sf"/>
</dbReference>
<dbReference type="InterPro" id="IPR036390">
    <property type="entry name" value="WH_DNA-bd_sf"/>
</dbReference>
<feature type="compositionally biased region" description="Low complexity" evidence="1">
    <location>
        <begin position="174"/>
        <end position="187"/>
    </location>
</feature>
<dbReference type="CDD" id="cd00090">
    <property type="entry name" value="HTH_ARSR"/>
    <property type="match status" value="1"/>
</dbReference>
<dbReference type="Proteomes" id="UP000007842">
    <property type="component" value="Plasmid pSCATT"/>
</dbReference>
<evidence type="ECO:0000256" key="1">
    <source>
        <dbReference type="SAM" id="MobiDB-lite"/>
    </source>
</evidence>
<sequence>MSMDTVDLLLHPVRLRIVHAMAGERTLSTAELCALLPDVSKATVYRHVGLLADGGLLQVAGEQRVRGAVERRYRLLRARAVVDADTAAALSPDDHRRAFAVATAALLGEFSAYLDREDADPVADQVGYRQHAVWLSPAERAEFIEELRAVILKRMAHGPAAGRTRHLLSPILFPAGGPSGEPAGEPGDTPVASSGERPESGTS</sequence>
<dbReference type="HOGENOM" id="CLU_100916_0_0_11"/>
<dbReference type="SUPFAM" id="SSF46785">
    <property type="entry name" value="Winged helix' DNA-binding domain"/>
    <property type="match status" value="1"/>
</dbReference>
<dbReference type="KEGG" id="scy:SCATT_p10330"/>
<evidence type="ECO:0000259" key="2">
    <source>
        <dbReference type="SMART" id="SM00418"/>
    </source>
</evidence>
<feature type="domain" description="HTH arsR-type" evidence="2">
    <location>
        <begin position="4"/>
        <end position="86"/>
    </location>
</feature>
<protein>
    <submittedName>
        <fullName evidence="3">Putative transcriptional regulator</fullName>
    </submittedName>
</protein>
<dbReference type="Gene3D" id="6.10.140.2180">
    <property type="match status" value="1"/>
</dbReference>
<keyword evidence="3" id="KW-0614">Plasmid</keyword>
<feature type="region of interest" description="Disordered" evidence="1">
    <location>
        <begin position="172"/>
        <end position="203"/>
    </location>
</feature>
<dbReference type="SMART" id="SM00418">
    <property type="entry name" value="HTH_ARSR"/>
    <property type="match status" value="1"/>
</dbReference>
<keyword evidence="4" id="KW-1185">Reference proteome</keyword>
<gene>
    <name evidence="3" type="ordered locus">SCATT_p10330</name>
</gene>